<dbReference type="InterPro" id="IPR041426">
    <property type="entry name" value="Mos1_HTH"/>
</dbReference>
<dbReference type="Pfam" id="PF17906">
    <property type="entry name" value="HTH_48"/>
    <property type="match status" value="1"/>
</dbReference>
<dbReference type="STRING" id="144197.ENSSPAP00000030628"/>
<dbReference type="Ensembl" id="ENSSPAT00000031123.1">
    <property type="protein sequence ID" value="ENSSPAP00000030628.1"/>
    <property type="gene ID" value="ENSSPAG00000022978.1"/>
</dbReference>
<dbReference type="AlphaFoldDB" id="A0A3B5BAW3"/>
<dbReference type="Pfam" id="PF01359">
    <property type="entry name" value="Transposase_1"/>
    <property type="match status" value="1"/>
</dbReference>
<organism evidence="3">
    <name type="scientific">Stegastes partitus</name>
    <name type="common">bicolor damselfish</name>
    <dbReference type="NCBI Taxonomy" id="144197"/>
    <lineage>
        <taxon>Eukaryota</taxon>
        <taxon>Metazoa</taxon>
        <taxon>Chordata</taxon>
        <taxon>Craniata</taxon>
        <taxon>Vertebrata</taxon>
        <taxon>Euteleostomi</taxon>
        <taxon>Actinopterygii</taxon>
        <taxon>Neopterygii</taxon>
        <taxon>Teleostei</taxon>
        <taxon>Neoteleostei</taxon>
        <taxon>Acanthomorphata</taxon>
        <taxon>Ovalentaria</taxon>
        <taxon>Pomacentridae</taxon>
        <taxon>Stegastes</taxon>
    </lineage>
</organism>
<dbReference type="PANTHER" id="PTHR46060">
    <property type="entry name" value="MARINER MOS1 TRANSPOSASE-LIKE PROTEIN"/>
    <property type="match status" value="1"/>
</dbReference>
<evidence type="ECO:0000259" key="2">
    <source>
        <dbReference type="Pfam" id="PF17906"/>
    </source>
</evidence>
<feature type="compositionally biased region" description="Basic and acidic residues" evidence="1">
    <location>
        <begin position="60"/>
        <end position="71"/>
    </location>
</feature>
<feature type="domain" description="Mos1 transposase HTH" evidence="2">
    <location>
        <begin position="16"/>
        <end position="61"/>
    </location>
</feature>
<evidence type="ECO:0000313" key="3">
    <source>
        <dbReference type="Ensembl" id="ENSSPAP00000030628.1"/>
    </source>
</evidence>
<evidence type="ECO:0000256" key="1">
    <source>
        <dbReference type="SAM" id="MobiDB-lite"/>
    </source>
</evidence>
<dbReference type="PANTHER" id="PTHR46060:SF1">
    <property type="entry name" value="MARINER MOS1 TRANSPOSASE-LIKE PROTEIN"/>
    <property type="match status" value="1"/>
</dbReference>
<dbReference type="InterPro" id="IPR036397">
    <property type="entry name" value="RNaseH_sf"/>
</dbReference>
<dbReference type="GO" id="GO:0003676">
    <property type="term" value="F:nucleic acid binding"/>
    <property type="evidence" value="ECO:0007669"/>
    <property type="project" value="InterPro"/>
</dbReference>
<dbReference type="Gene3D" id="3.30.420.10">
    <property type="entry name" value="Ribonuclease H-like superfamily/Ribonuclease H"/>
    <property type="match status" value="1"/>
</dbReference>
<accession>A0A3B5BAW3</accession>
<name>A0A3B5BAW3_9TELE</name>
<dbReference type="Gene3D" id="1.10.10.1450">
    <property type="match status" value="1"/>
</dbReference>
<dbReference type="InterPro" id="IPR052709">
    <property type="entry name" value="Transposase-MT_Hybrid"/>
</dbReference>
<proteinExistence type="predicted"/>
<dbReference type="InterPro" id="IPR001888">
    <property type="entry name" value="Transposase_1"/>
</dbReference>
<protein>
    <recommendedName>
        <fullName evidence="2">Mos1 transposase HTH domain-containing protein</fullName>
    </recommendedName>
</protein>
<feature type="region of interest" description="Disordered" evidence="1">
    <location>
        <begin position="60"/>
        <end position="81"/>
    </location>
</feature>
<dbReference type="GeneTree" id="ENSGT00940000164451"/>
<reference evidence="3" key="1">
    <citation type="submission" date="2023-09" db="UniProtKB">
        <authorList>
            <consortium name="Ensembl"/>
        </authorList>
    </citation>
    <scope>IDENTIFICATION</scope>
</reference>
<sequence length="353" mass="40658">MRIGKEATQNMDKKEARAVIKDLHKKGMTAKEIHKNMRNALGEHSPCYSTVKKWVADFKRGRESTSDDPRSGRPKSATTHGQVETIHLMVMNDRRVTVQHIAESMDISVGSVHAVLTDVLGMSKLSARWVPRMLTPDQRLRRMEISRTLLDRFQADPEKFIGRFVTQYETWVHHFDPESKRWKHMGCPAPKKLKKEASVDRVKASVFWDSEGLLMIDFLQKGQTVKGDYYASRLQKLKEAIKDKRRGKLQAGVLLLQDFTSVHTAQVEEAAKCGFELLPHAPYSPDLAPSDFYLFPKLRSHFGGRHFQSDDEVIRAVEEYLDAQDATFFREGIAKLEHRWTKCIEFRGNYVEK</sequence>